<dbReference type="PANTHER" id="PTHR43464:SF19">
    <property type="entry name" value="UBIQUINONE BIOSYNTHESIS O-METHYLTRANSFERASE, MITOCHONDRIAL"/>
    <property type="match status" value="1"/>
</dbReference>
<proteinExistence type="predicted"/>
<feature type="region of interest" description="Disordered" evidence="4">
    <location>
        <begin position="1"/>
        <end position="21"/>
    </location>
</feature>
<dbReference type="Gene3D" id="3.40.50.150">
    <property type="entry name" value="Vaccinia Virus protein VP39"/>
    <property type="match status" value="1"/>
</dbReference>
<evidence type="ECO:0000259" key="5">
    <source>
        <dbReference type="Pfam" id="PF13649"/>
    </source>
</evidence>
<dbReference type="InterPro" id="IPR041698">
    <property type="entry name" value="Methyltransf_25"/>
</dbReference>
<reference evidence="6 7" key="1">
    <citation type="submission" date="2017-07" db="EMBL/GenBank/DDBJ databases">
        <title>Amycolatopsis antarcticus sp. nov., isolated from the surface of an Antarcticus brown macroalga.</title>
        <authorList>
            <person name="Wang J."/>
            <person name="Leiva S."/>
            <person name="Huang J."/>
            <person name="Huang Y."/>
        </authorList>
    </citation>
    <scope>NUCLEOTIDE SEQUENCE [LARGE SCALE GENOMIC DNA]</scope>
    <source>
        <strain evidence="6 7">AU-G6</strain>
    </source>
</reference>
<evidence type="ECO:0000313" key="6">
    <source>
        <dbReference type="EMBL" id="OZM71990.1"/>
    </source>
</evidence>
<gene>
    <name evidence="6" type="ORF">CFN78_17805</name>
</gene>
<dbReference type="CDD" id="cd02440">
    <property type="entry name" value="AdoMet_MTases"/>
    <property type="match status" value="1"/>
</dbReference>
<evidence type="ECO:0000256" key="2">
    <source>
        <dbReference type="ARBA" id="ARBA00022679"/>
    </source>
</evidence>
<accession>A0A263D0M6</accession>
<evidence type="ECO:0000256" key="3">
    <source>
        <dbReference type="ARBA" id="ARBA00022691"/>
    </source>
</evidence>
<dbReference type="GO" id="GO:0008168">
    <property type="term" value="F:methyltransferase activity"/>
    <property type="evidence" value="ECO:0007669"/>
    <property type="project" value="UniProtKB-KW"/>
</dbReference>
<dbReference type="InParanoid" id="A0A263D0M6"/>
<keyword evidence="1 6" id="KW-0489">Methyltransferase</keyword>
<dbReference type="EMBL" id="NKYE01000010">
    <property type="protein sequence ID" value="OZM71990.1"/>
    <property type="molecule type" value="Genomic_DNA"/>
</dbReference>
<dbReference type="FunCoup" id="A0A263D0M6">
    <property type="interactions" value="104"/>
</dbReference>
<dbReference type="RefSeq" id="WP_094863946.1">
    <property type="nucleotide sequence ID" value="NZ_NKYE01000010.1"/>
</dbReference>
<evidence type="ECO:0000256" key="4">
    <source>
        <dbReference type="SAM" id="MobiDB-lite"/>
    </source>
</evidence>
<evidence type="ECO:0000256" key="1">
    <source>
        <dbReference type="ARBA" id="ARBA00022603"/>
    </source>
</evidence>
<keyword evidence="7" id="KW-1185">Reference proteome</keyword>
<organism evidence="6 7">
    <name type="scientific">Amycolatopsis antarctica</name>
    <dbReference type="NCBI Taxonomy" id="1854586"/>
    <lineage>
        <taxon>Bacteria</taxon>
        <taxon>Bacillati</taxon>
        <taxon>Actinomycetota</taxon>
        <taxon>Actinomycetes</taxon>
        <taxon>Pseudonocardiales</taxon>
        <taxon>Pseudonocardiaceae</taxon>
        <taxon>Amycolatopsis</taxon>
    </lineage>
</organism>
<keyword evidence="3" id="KW-0949">S-adenosyl-L-methionine</keyword>
<dbReference type="OrthoDB" id="9786503at2"/>
<dbReference type="GO" id="GO:0032259">
    <property type="term" value="P:methylation"/>
    <property type="evidence" value="ECO:0007669"/>
    <property type="project" value="UniProtKB-KW"/>
</dbReference>
<dbReference type="InterPro" id="IPR029063">
    <property type="entry name" value="SAM-dependent_MTases_sf"/>
</dbReference>
<name>A0A263D0M6_9PSEU</name>
<evidence type="ECO:0000313" key="7">
    <source>
        <dbReference type="Proteomes" id="UP000242444"/>
    </source>
</evidence>
<keyword evidence="2 6" id="KW-0808">Transferase</keyword>
<dbReference type="AlphaFoldDB" id="A0A263D0M6"/>
<sequence length="228" mass="24912">MTAHTHPGSGPDHDHRPTAGDHATNEEFWEAFYRDREQVWSGEPNAALVNETAGLTPGTALDLGCGEGGDAIWLAARGWTVTATDISQVALDRVARHAGEAGVAERVELRRHDLAVSFPAGTFDLVSAHFLHSYHDIPRERILRNAAAAVAPGGHLLIVGHLGFPPWEHNPHPEVHFPTPDEVVAALELPSGEWEVLVSREHERIHDDPEGRPATRLDCTVKIRRLPG</sequence>
<feature type="compositionally biased region" description="Basic and acidic residues" evidence="4">
    <location>
        <begin position="11"/>
        <end position="21"/>
    </location>
</feature>
<dbReference type="PANTHER" id="PTHR43464">
    <property type="entry name" value="METHYLTRANSFERASE"/>
    <property type="match status" value="1"/>
</dbReference>
<dbReference type="Pfam" id="PF13649">
    <property type="entry name" value="Methyltransf_25"/>
    <property type="match status" value="1"/>
</dbReference>
<feature type="domain" description="Methyltransferase" evidence="5">
    <location>
        <begin position="61"/>
        <end position="154"/>
    </location>
</feature>
<dbReference type="SUPFAM" id="SSF53335">
    <property type="entry name" value="S-adenosyl-L-methionine-dependent methyltransferases"/>
    <property type="match status" value="1"/>
</dbReference>
<protein>
    <submittedName>
        <fullName evidence="6">SAM-dependent methyltransferase</fullName>
    </submittedName>
</protein>
<dbReference type="Proteomes" id="UP000242444">
    <property type="component" value="Unassembled WGS sequence"/>
</dbReference>
<comment type="caution">
    <text evidence="6">The sequence shown here is derived from an EMBL/GenBank/DDBJ whole genome shotgun (WGS) entry which is preliminary data.</text>
</comment>